<dbReference type="Gene3D" id="1.20.1530.20">
    <property type="match status" value="1"/>
</dbReference>
<name>A0ABT5YV97_9ACTN</name>
<feature type="transmembrane region" description="Helical" evidence="8">
    <location>
        <begin position="181"/>
        <end position="205"/>
    </location>
</feature>
<evidence type="ECO:0000256" key="4">
    <source>
        <dbReference type="ARBA" id="ARBA00022989"/>
    </source>
</evidence>
<dbReference type="EMBL" id="JARHTQ010000003">
    <property type="protein sequence ID" value="MDF2255516.1"/>
    <property type="molecule type" value="Genomic_DNA"/>
</dbReference>
<evidence type="ECO:0000313" key="11">
    <source>
        <dbReference type="Proteomes" id="UP001220022"/>
    </source>
</evidence>
<protein>
    <submittedName>
        <fullName evidence="10">Cation:proton antiporter</fullName>
    </submittedName>
</protein>
<keyword evidence="3 8" id="KW-0812">Transmembrane</keyword>
<dbReference type="InterPro" id="IPR050794">
    <property type="entry name" value="CPA2_transporter"/>
</dbReference>
<gene>
    <name evidence="10" type="ORF">P2L57_07190</name>
</gene>
<dbReference type="InterPro" id="IPR038770">
    <property type="entry name" value="Na+/solute_symporter_sf"/>
</dbReference>
<keyword evidence="4 8" id="KW-1133">Transmembrane helix</keyword>
<dbReference type="PANTHER" id="PTHR32468:SF0">
    <property type="entry name" value="K(+)_H(+) ANTIPORTER 1"/>
    <property type="match status" value="1"/>
</dbReference>
<feature type="transmembrane region" description="Helical" evidence="8">
    <location>
        <begin position="44"/>
        <end position="63"/>
    </location>
</feature>
<dbReference type="Proteomes" id="UP001220022">
    <property type="component" value="Unassembled WGS sequence"/>
</dbReference>
<keyword evidence="5" id="KW-0406">Ion transport</keyword>
<dbReference type="PANTHER" id="PTHR32468">
    <property type="entry name" value="CATION/H + ANTIPORTER"/>
    <property type="match status" value="1"/>
</dbReference>
<dbReference type="InterPro" id="IPR006153">
    <property type="entry name" value="Cation/H_exchanger_TM"/>
</dbReference>
<comment type="caution">
    <text evidence="10">The sequence shown here is derived from an EMBL/GenBank/DDBJ whole genome shotgun (WGS) entry which is preliminary data.</text>
</comment>
<keyword evidence="11" id="KW-1185">Reference proteome</keyword>
<feature type="region of interest" description="Disordered" evidence="7">
    <location>
        <begin position="417"/>
        <end position="446"/>
    </location>
</feature>
<feature type="transmembrane region" description="Helical" evidence="8">
    <location>
        <begin position="303"/>
        <end position="322"/>
    </location>
</feature>
<evidence type="ECO:0000256" key="8">
    <source>
        <dbReference type="SAM" id="Phobius"/>
    </source>
</evidence>
<feature type="transmembrane region" description="Helical" evidence="8">
    <location>
        <begin position="110"/>
        <end position="136"/>
    </location>
</feature>
<dbReference type="RefSeq" id="WP_275810053.1">
    <property type="nucleotide sequence ID" value="NZ_BAAANM010000035.1"/>
</dbReference>
<feature type="domain" description="Cation/H+ exchanger transmembrane" evidence="9">
    <location>
        <begin position="28"/>
        <end position="411"/>
    </location>
</feature>
<evidence type="ECO:0000256" key="3">
    <source>
        <dbReference type="ARBA" id="ARBA00022692"/>
    </source>
</evidence>
<evidence type="ECO:0000256" key="7">
    <source>
        <dbReference type="SAM" id="MobiDB-lite"/>
    </source>
</evidence>
<accession>A0ABT5YV97</accession>
<keyword evidence="6 8" id="KW-0472">Membrane</keyword>
<reference evidence="10 11" key="1">
    <citation type="submission" date="2023-03" db="EMBL/GenBank/DDBJ databases">
        <title>Draft genome sequence of type strain Streptomyces ferralitis JCM 14344.</title>
        <authorList>
            <person name="Klaysubun C."/>
            <person name="Duangmal K."/>
        </authorList>
    </citation>
    <scope>NUCLEOTIDE SEQUENCE [LARGE SCALE GENOMIC DNA]</scope>
    <source>
        <strain evidence="10 11">JCM 14344</strain>
    </source>
</reference>
<evidence type="ECO:0000256" key="5">
    <source>
        <dbReference type="ARBA" id="ARBA00023065"/>
    </source>
</evidence>
<evidence type="ECO:0000259" key="9">
    <source>
        <dbReference type="Pfam" id="PF00999"/>
    </source>
</evidence>
<organism evidence="10 11">
    <name type="scientific">Streptantibioticus ferralitis</name>
    <dbReference type="NCBI Taxonomy" id="236510"/>
    <lineage>
        <taxon>Bacteria</taxon>
        <taxon>Bacillati</taxon>
        <taxon>Actinomycetota</taxon>
        <taxon>Actinomycetes</taxon>
        <taxon>Kitasatosporales</taxon>
        <taxon>Streptomycetaceae</taxon>
        <taxon>Streptantibioticus</taxon>
    </lineage>
</organism>
<comment type="subcellular location">
    <subcellularLocation>
        <location evidence="1">Membrane</location>
        <topology evidence="1">Multi-pass membrane protein</topology>
    </subcellularLocation>
</comment>
<feature type="transmembrane region" description="Helical" evidence="8">
    <location>
        <begin position="252"/>
        <end position="283"/>
    </location>
</feature>
<feature type="transmembrane region" description="Helical" evidence="8">
    <location>
        <begin position="12"/>
        <end position="32"/>
    </location>
</feature>
<feature type="transmembrane region" description="Helical" evidence="8">
    <location>
        <begin position="217"/>
        <end position="240"/>
    </location>
</feature>
<evidence type="ECO:0000256" key="6">
    <source>
        <dbReference type="ARBA" id="ARBA00023136"/>
    </source>
</evidence>
<feature type="transmembrane region" description="Helical" evidence="8">
    <location>
        <begin position="392"/>
        <end position="411"/>
    </location>
</feature>
<evidence type="ECO:0000256" key="2">
    <source>
        <dbReference type="ARBA" id="ARBA00022448"/>
    </source>
</evidence>
<feature type="transmembrane region" description="Helical" evidence="8">
    <location>
        <begin position="148"/>
        <end position="169"/>
    </location>
</feature>
<feature type="transmembrane region" description="Helical" evidence="8">
    <location>
        <begin position="78"/>
        <end position="98"/>
    </location>
</feature>
<feature type="transmembrane region" description="Helical" evidence="8">
    <location>
        <begin position="329"/>
        <end position="353"/>
    </location>
</feature>
<dbReference type="Pfam" id="PF00999">
    <property type="entry name" value="Na_H_Exchanger"/>
    <property type="match status" value="1"/>
</dbReference>
<keyword evidence="2" id="KW-0813">Transport</keyword>
<proteinExistence type="predicted"/>
<evidence type="ECO:0000256" key="1">
    <source>
        <dbReference type="ARBA" id="ARBA00004141"/>
    </source>
</evidence>
<sequence>MGSHTIAAGPSPGATAGLLSALALVIAAALVFAKLAQRLRQPVVVGEIVAGVVLGPSVLGLLPGDLVDVFFPPDVRPFLQVLSQLGLVLFMFGVGYQFDASHVRHHGLRITAVSLSSVALPFALGAGLAVLLAPWFERSQMKTDGVLAPALFLGAAMSITAFPVLARIIGERGLQKDRVGAIAVACAAIQDVLAWVILAVVVALANSTGHWPLVRMALASVALLAGLVWLVRPALVWALAPARPWSGALVTHALLVVGLLLSAWATEAIGLHAVFGAFAFGAVAPRAEVDAGAPEVPERIEQASLLLLPVFFVVTGLSVNLGGLGGHGALILLAVLVVACAGKFLGAAGAAGLTGATGQEATVLGVLMNARGLTELVILNVGLGLGVLDGQLFTAMVTMAIVTTVMTGPLLDRFHKQARPATRQSEPVDQNRDDRRPLVTSPDEAL</sequence>
<evidence type="ECO:0000313" key="10">
    <source>
        <dbReference type="EMBL" id="MDF2255516.1"/>
    </source>
</evidence>